<feature type="domain" description="Alpha/beta hydrolase fold-3" evidence="2">
    <location>
        <begin position="81"/>
        <end position="281"/>
    </location>
</feature>
<evidence type="ECO:0000313" key="3">
    <source>
        <dbReference type="EMBL" id="KKW91596.1"/>
    </source>
</evidence>
<dbReference type="RefSeq" id="WP_046764323.1">
    <property type="nucleotide sequence ID" value="NZ_LBIC01000006.1"/>
</dbReference>
<proteinExistence type="predicted"/>
<keyword evidence="4" id="KW-1185">Reference proteome</keyword>
<protein>
    <submittedName>
        <fullName evidence="3">Esterase</fullName>
    </submittedName>
</protein>
<sequence length="306" mass="33202">MPLNEATLQRIEDWKAIAFEFAPLLMGEAVDPAVVADLRKRYNDFLARDPAPEGVRFSEVDMGGVRGVLATPEEVKGSRTLLYLHGGGYFSGGPDGYHGIAGHYAKMLGARVYMPDYRLAPEHRFPAPLDDSITAYKWLVDTVGDACHIAISGDSAGGAMTVSLMVRANRAGIPLPAGGVAISPWCNLEMNNPSYQTRDGIDPLCTRDILVLMARAALGSIRPNDPDASPVYADVRGLPPLLIQIGESEVMLDDSIQLANHLAQNGVRTSLEVWPGMFHVWPVFSSIVPEGRQALENGCAFLERLF</sequence>
<dbReference type="Pfam" id="PF07859">
    <property type="entry name" value="Abhydrolase_3"/>
    <property type="match status" value="1"/>
</dbReference>
<dbReference type="PATRIC" id="fig|56193.3.peg.3044"/>
<dbReference type="AlphaFoldDB" id="A0A0M3ARP9"/>
<dbReference type="PANTHER" id="PTHR48081">
    <property type="entry name" value="AB HYDROLASE SUPERFAMILY PROTEIN C4A8.06C"/>
    <property type="match status" value="1"/>
</dbReference>
<evidence type="ECO:0000256" key="1">
    <source>
        <dbReference type="ARBA" id="ARBA00022801"/>
    </source>
</evidence>
<keyword evidence="1" id="KW-0378">Hydrolase</keyword>
<evidence type="ECO:0000313" key="4">
    <source>
        <dbReference type="Proteomes" id="UP000033874"/>
    </source>
</evidence>
<dbReference type="InterPro" id="IPR013094">
    <property type="entry name" value="AB_hydrolase_3"/>
</dbReference>
<organism evidence="3 4">
    <name type="scientific">Sphingobium chungbukense</name>
    <dbReference type="NCBI Taxonomy" id="56193"/>
    <lineage>
        <taxon>Bacteria</taxon>
        <taxon>Pseudomonadati</taxon>
        <taxon>Pseudomonadota</taxon>
        <taxon>Alphaproteobacteria</taxon>
        <taxon>Sphingomonadales</taxon>
        <taxon>Sphingomonadaceae</taxon>
        <taxon>Sphingobium</taxon>
    </lineage>
</organism>
<dbReference type="EMBL" id="LBIC01000006">
    <property type="protein sequence ID" value="KKW91596.1"/>
    <property type="molecule type" value="Genomic_DNA"/>
</dbReference>
<dbReference type="PANTHER" id="PTHR48081:SF8">
    <property type="entry name" value="ALPHA_BETA HYDROLASE FOLD-3 DOMAIN-CONTAINING PROTEIN-RELATED"/>
    <property type="match status" value="1"/>
</dbReference>
<dbReference type="SUPFAM" id="SSF53474">
    <property type="entry name" value="alpha/beta-Hydrolases"/>
    <property type="match status" value="1"/>
</dbReference>
<dbReference type="GO" id="GO:0016787">
    <property type="term" value="F:hydrolase activity"/>
    <property type="evidence" value="ECO:0007669"/>
    <property type="project" value="UniProtKB-KW"/>
</dbReference>
<dbReference type="Proteomes" id="UP000033874">
    <property type="component" value="Unassembled WGS sequence"/>
</dbReference>
<dbReference type="STRING" id="56193.YP76_14575"/>
<dbReference type="InterPro" id="IPR050300">
    <property type="entry name" value="GDXG_lipolytic_enzyme"/>
</dbReference>
<dbReference type="ESTHER" id="9sphn-a0a0m3arp9">
    <property type="family name" value="Hormone-sensitive_lipase_like"/>
</dbReference>
<dbReference type="InterPro" id="IPR029058">
    <property type="entry name" value="AB_hydrolase_fold"/>
</dbReference>
<name>A0A0M3ARP9_9SPHN</name>
<reference evidence="3 4" key="1">
    <citation type="submission" date="2015-04" db="EMBL/GenBank/DDBJ databases">
        <title>Genome sequence of aromatic hydrocarbons-degrading Sphingobium chungbukense DJ77.</title>
        <authorList>
            <person name="Kim Y.-C."/>
            <person name="Chae J.-C."/>
        </authorList>
    </citation>
    <scope>NUCLEOTIDE SEQUENCE [LARGE SCALE GENOMIC DNA]</scope>
    <source>
        <strain evidence="3 4">DJ77</strain>
    </source>
</reference>
<evidence type="ECO:0000259" key="2">
    <source>
        <dbReference type="Pfam" id="PF07859"/>
    </source>
</evidence>
<dbReference type="Gene3D" id="3.40.50.1820">
    <property type="entry name" value="alpha/beta hydrolase"/>
    <property type="match status" value="1"/>
</dbReference>
<accession>A0A0M3ARP9</accession>
<comment type="caution">
    <text evidence="3">The sequence shown here is derived from an EMBL/GenBank/DDBJ whole genome shotgun (WGS) entry which is preliminary data.</text>
</comment>
<gene>
    <name evidence="3" type="ORF">YP76_14575</name>
</gene>